<evidence type="ECO:0000313" key="2">
    <source>
        <dbReference type="Proteomes" id="UP000693946"/>
    </source>
</evidence>
<dbReference type="EMBL" id="JAGKHQ010000015">
    <property type="protein sequence ID" value="KAG7496015.1"/>
    <property type="molecule type" value="Genomic_DNA"/>
</dbReference>
<organism evidence="1 2">
    <name type="scientific">Solea senegalensis</name>
    <name type="common">Senegalese sole</name>
    <dbReference type="NCBI Taxonomy" id="28829"/>
    <lineage>
        <taxon>Eukaryota</taxon>
        <taxon>Metazoa</taxon>
        <taxon>Chordata</taxon>
        <taxon>Craniata</taxon>
        <taxon>Vertebrata</taxon>
        <taxon>Euteleostomi</taxon>
        <taxon>Actinopterygii</taxon>
        <taxon>Neopterygii</taxon>
        <taxon>Teleostei</taxon>
        <taxon>Neoteleostei</taxon>
        <taxon>Acanthomorphata</taxon>
        <taxon>Carangaria</taxon>
        <taxon>Pleuronectiformes</taxon>
        <taxon>Pleuronectoidei</taxon>
        <taxon>Soleidae</taxon>
        <taxon>Solea</taxon>
    </lineage>
</organism>
<keyword evidence="2" id="KW-1185">Reference proteome</keyword>
<accession>A0AAV6QTC8</accession>
<dbReference type="AlphaFoldDB" id="A0AAV6QTC8"/>
<comment type="caution">
    <text evidence="1">The sequence shown here is derived from an EMBL/GenBank/DDBJ whole genome shotgun (WGS) entry which is preliminary data.</text>
</comment>
<protein>
    <submittedName>
        <fullName evidence="1">Uncharacterized protein</fullName>
    </submittedName>
</protein>
<name>A0AAV6QTC8_SOLSE</name>
<proteinExistence type="predicted"/>
<gene>
    <name evidence="1" type="ORF">JOB18_010532</name>
</gene>
<evidence type="ECO:0000313" key="1">
    <source>
        <dbReference type="EMBL" id="KAG7496015.1"/>
    </source>
</evidence>
<dbReference type="Proteomes" id="UP000693946">
    <property type="component" value="Linkage Group LG3"/>
</dbReference>
<reference evidence="1 2" key="1">
    <citation type="journal article" date="2021" name="Sci. Rep.">
        <title>Chromosome anchoring in Senegalese sole (Solea senegalensis) reveals sex-associated markers and genome rearrangements in flatfish.</title>
        <authorList>
            <person name="Guerrero-Cozar I."/>
            <person name="Gomez-Garrido J."/>
            <person name="Berbel C."/>
            <person name="Martinez-Blanch J.F."/>
            <person name="Alioto T."/>
            <person name="Claros M.G."/>
            <person name="Gagnaire P.A."/>
            <person name="Manchado M."/>
        </authorList>
    </citation>
    <scope>NUCLEOTIDE SEQUENCE [LARGE SCALE GENOMIC DNA]</scope>
    <source>
        <strain evidence="1">Sse05_10M</strain>
    </source>
</reference>
<sequence>MRGIVLAALCRHLADGVLNYIRFTDAEVLARQRMWILIANIGKLSEFEALLRM</sequence>